<proteinExistence type="predicted"/>
<dbReference type="EMBL" id="JAPHNI010000178">
    <property type="protein sequence ID" value="KAJ8114716.1"/>
    <property type="molecule type" value="Genomic_DNA"/>
</dbReference>
<organism evidence="1 2">
    <name type="scientific">Boeremia exigua</name>
    <dbReference type="NCBI Taxonomy" id="749465"/>
    <lineage>
        <taxon>Eukaryota</taxon>
        <taxon>Fungi</taxon>
        <taxon>Dikarya</taxon>
        <taxon>Ascomycota</taxon>
        <taxon>Pezizomycotina</taxon>
        <taxon>Dothideomycetes</taxon>
        <taxon>Pleosporomycetidae</taxon>
        <taxon>Pleosporales</taxon>
        <taxon>Pleosporineae</taxon>
        <taxon>Didymellaceae</taxon>
        <taxon>Boeremia</taxon>
    </lineage>
</organism>
<keyword evidence="2" id="KW-1185">Reference proteome</keyword>
<evidence type="ECO:0000313" key="2">
    <source>
        <dbReference type="Proteomes" id="UP001153331"/>
    </source>
</evidence>
<dbReference type="Proteomes" id="UP001153331">
    <property type="component" value="Unassembled WGS sequence"/>
</dbReference>
<comment type="caution">
    <text evidence="1">The sequence shown here is derived from an EMBL/GenBank/DDBJ whole genome shotgun (WGS) entry which is preliminary data.</text>
</comment>
<reference evidence="1" key="1">
    <citation type="submission" date="2022-11" db="EMBL/GenBank/DDBJ databases">
        <title>Genome Sequence of Boeremia exigua.</title>
        <authorList>
            <person name="Buettner E."/>
        </authorList>
    </citation>
    <scope>NUCLEOTIDE SEQUENCE</scope>
    <source>
        <strain evidence="1">CU02</strain>
    </source>
</reference>
<accession>A0ACC2IHU6</accession>
<gene>
    <name evidence="1" type="ORF">OPT61_g3468</name>
</gene>
<sequence length="427" mass="49161">MSHFGNDKLEVLPNLVPEIQHFLQEARIILDEPNKLGGFSFFYWVNNLASPGNLFQCEEIVELALDPGDDTLHMKCEYKKRRFVLLYTLNQLASHSVGILYDQDCHLCILCPDFDDAERIFLKRTEWYPLNVILEYWLKTIRIGNIVALPEQHPKARLHPGPYIYPWYYMRFHKHMLDQPLEVFNKLVEAIEVRLPQRIHLKDNNSIENGLVDEDVLQLHEIPTGFVREFFEKARIPRFENIAPGLEVITTPTFSKQPFMPDTLKKLSINSVSPILLFYSKLSYNQFKGPVKPGGTGPFGYPYRGNTSFPAGLYLLETEMFNSDDLCKFILPFSIGGNGYARRTDGGFYGGNVPENSFEDLYSLGYHPFETTTTQNLASVLQNWLGMVESGAWQIDENGVAGGMEVWKDADTKEHWEKYVIKQDFGH</sequence>
<evidence type="ECO:0000313" key="1">
    <source>
        <dbReference type="EMBL" id="KAJ8114716.1"/>
    </source>
</evidence>
<protein>
    <submittedName>
        <fullName evidence="1">Uncharacterized protein</fullName>
    </submittedName>
</protein>
<name>A0ACC2IHU6_9PLEO</name>